<dbReference type="RefSeq" id="WP_201684958.1">
    <property type="nucleotide sequence ID" value="NZ_JAEQNA010000006.1"/>
</dbReference>
<dbReference type="AlphaFoldDB" id="A0A936ZQZ8"/>
<gene>
    <name evidence="3" type="ORF">JI739_16130</name>
</gene>
<proteinExistence type="inferred from homology"/>
<comment type="similarity">
    <text evidence="1">Belongs to the UPF0065 (bug) family.</text>
</comment>
<dbReference type="PIRSF" id="PIRSF017082">
    <property type="entry name" value="YflP"/>
    <property type="match status" value="1"/>
</dbReference>
<feature type="chain" id="PRO_5038026241" evidence="2">
    <location>
        <begin position="22"/>
        <end position="323"/>
    </location>
</feature>
<evidence type="ECO:0000256" key="2">
    <source>
        <dbReference type="SAM" id="SignalP"/>
    </source>
</evidence>
<dbReference type="Gene3D" id="3.40.190.10">
    <property type="entry name" value="Periplasmic binding protein-like II"/>
    <property type="match status" value="1"/>
</dbReference>
<dbReference type="PANTHER" id="PTHR42928:SF5">
    <property type="entry name" value="BLR1237 PROTEIN"/>
    <property type="match status" value="1"/>
</dbReference>
<dbReference type="Pfam" id="PF03401">
    <property type="entry name" value="TctC"/>
    <property type="match status" value="1"/>
</dbReference>
<dbReference type="EMBL" id="JAEQNA010000006">
    <property type="protein sequence ID" value="MBL0421878.1"/>
    <property type="molecule type" value="Genomic_DNA"/>
</dbReference>
<evidence type="ECO:0000256" key="1">
    <source>
        <dbReference type="ARBA" id="ARBA00006987"/>
    </source>
</evidence>
<keyword evidence="2" id="KW-0732">Signal</keyword>
<comment type="caution">
    <text evidence="3">The sequence shown here is derived from an EMBL/GenBank/DDBJ whole genome shotgun (WGS) entry which is preliminary data.</text>
</comment>
<sequence length="323" mass="33870">MSRRTLMLAGAALPAMSWVRAQGAGFPERQVRIVSAFPAGLSPDAATRLVAERMSRSWSQPVVIEPRPGANGFLATGAVMGAPADGHTLLLASNAHFTINPALMSKLPYDPERDFVPVSLIYRAPFFLYVGANSPYQNVGQLVAAAAKSPGRISYASPYVGSPPHLGCAALAHLSGTDMMAVQFKDSGPLIASVVTGEVDFLLLTKGSAAPMARAGRLRLLAAATERRVASDPEVPTVRESGGPAGVDVQSWVGLLARRDTPPELVQRLAAEIGRASADATVRERLAAMGVDPAAGETDLAATFRRELAANAALIKRVGIRAE</sequence>
<keyword evidence="4" id="KW-1185">Reference proteome</keyword>
<dbReference type="Proteomes" id="UP000613011">
    <property type="component" value="Unassembled WGS sequence"/>
</dbReference>
<dbReference type="PANTHER" id="PTHR42928">
    <property type="entry name" value="TRICARBOXYLATE-BINDING PROTEIN"/>
    <property type="match status" value="1"/>
</dbReference>
<name>A0A936ZQZ8_9BURK</name>
<dbReference type="Gene3D" id="3.40.190.150">
    <property type="entry name" value="Bordetella uptake gene, domain 1"/>
    <property type="match status" value="1"/>
</dbReference>
<evidence type="ECO:0000313" key="3">
    <source>
        <dbReference type="EMBL" id="MBL0421878.1"/>
    </source>
</evidence>
<dbReference type="InterPro" id="IPR042100">
    <property type="entry name" value="Bug_dom1"/>
</dbReference>
<dbReference type="SUPFAM" id="SSF53850">
    <property type="entry name" value="Periplasmic binding protein-like II"/>
    <property type="match status" value="1"/>
</dbReference>
<accession>A0A936ZQZ8</accession>
<evidence type="ECO:0000313" key="4">
    <source>
        <dbReference type="Proteomes" id="UP000613011"/>
    </source>
</evidence>
<dbReference type="InterPro" id="IPR005064">
    <property type="entry name" value="BUG"/>
</dbReference>
<organism evidence="3 4">
    <name type="scientific">Ramlibacter aurantiacus</name>
    <dbReference type="NCBI Taxonomy" id="2801330"/>
    <lineage>
        <taxon>Bacteria</taxon>
        <taxon>Pseudomonadati</taxon>
        <taxon>Pseudomonadota</taxon>
        <taxon>Betaproteobacteria</taxon>
        <taxon>Burkholderiales</taxon>
        <taxon>Comamonadaceae</taxon>
        <taxon>Ramlibacter</taxon>
    </lineage>
</organism>
<reference evidence="3" key="1">
    <citation type="submission" date="2021-01" db="EMBL/GenBank/DDBJ databases">
        <title>Ramlibacter sp. strain AW1 16S ribosomal RNA gene Genome sequencing and assembly.</title>
        <authorList>
            <person name="Kang M."/>
        </authorList>
    </citation>
    <scope>NUCLEOTIDE SEQUENCE</scope>
    <source>
        <strain evidence="3">AW1</strain>
    </source>
</reference>
<dbReference type="CDD" id="cd07012">
    <property type="entry name" value="PBP2_Bug_TTT"/>
    <property type="match status" value="1"/>
</dbReference>
<feature type="signal peptide" evidence="2">
    <location>
        <begin position="1"/>
        <end position="21"/>
    </location>
</feature>
<protein>
    <submittedName>
        <fullName evidence="3">Tripartite tricarboxylate transporter substrate binding protein</fullName>
    </submittedName>
</protein>